<dbReference type="EMBL" id="GG692396">
    <property type="protein sequence ID" value="EER34527.1"/>
    <property type="molecule type" value="Genomic_DNA"/>
</dbReference>
<name>C5M6A7_CANTT</name>
<dbReference type="Proteomes" id="UP000002037">
    <property type="component" value="Unassembled WGS sequence"/>
</dbReference>
<sequence length="204" mass="22736">MSQVNLLEFQDYLIYSQTFNSLLESESLSSDMQSGSMSTFAPPPAIALEPSIQDDDGVPKRSPARLFDRWRSKDKKSTTSSSSKDTHHHRHHHKQEISKSSQSSKQRIPSTTTPSQIITKQEIPNRRFERSEPSSPLSLASTDNSSSLSSSAGSIFSDSKNNISTQLLLLDDIDDILEEIDDAEIYDAEKVTITYISSNLCSFT</sequence>
<protein>
    <submittedName>
        <fullName evidence="2">Uncharacterized protein</fullName>
    </submittedName>
</protein>
<feature type="compositionally biased region" description="Low complexity" evidence="1">
    <location>
        <begin position="134"/>
        <end position="155"/>
    </location>
</feature>
<evidence type="ECO:0000313" key="2">
    <source>
        <dbReference type="EMBL" id="EER34527.1"/>
    </source>
</evidence>
<feature type="compositionally biased region" description="Basic and acidic residues" evidence="1">
    <location>
        <begin position="66"/>
        <end position="77"/>
    </location>
</feature>
<dbReference type="VEuPathDB" id="FungiDB:CTRG_01388"/>
<feature type="compositionally biased region" description="Low complexity" evidence="1">
    <location>
        <begin position="98"/>
        <end position="119"/>
    </location>
</feature>
<feature type="compositionally biased region" description="Basic and acidic residues" evidence="1">
    <location>
        <begin position="123"/>
        <end position="132"/>
    </location>
</feature>
<keyword evidence="3" id="KW-1185">Reference proteome</keyword>
<dbReference type="KEGG" id="ctp:CTRG_01388"/>
<dbReference type="HOGENOM" id="CLU_1503241_0_0_1"/>
<proteinExistence type="predicted"/>
<dbReference type="RefSeq" id="XP_002547082.1">
    <property type="nucleotide sequence ID" value="XM_002547036.1"/>
</dbReference>
<dbReference type="AlphaFoldDB" id="C5M6A7"/>
<gene>
    <name evidence="2" type="ORF">CTRG_01388</name>
</gene>
<reference evidence="2 3" key="1">
    <citation type="journal article" date="2009" name="Nature">
        <title>Evolution of pathogenicity and sexual reproduction in eight Candida genomes.</title>
        <authorList>
            <person name="Butler G."/>
            <person name="Rasmussen M.D."/>
            <person name="Lin M.F."/>
            <person name="Santos M.A."/>
            <person name="Sakthikumar S."/>
            <person name="Munro C.A."/>
            <person name="Rheinbay E."/>
            <person name="Grabherr M."/>
            <person name="Forche A."/>
            <person name="Reedy J.L."/>
            <person name="Agrafioti I."/>
            <person name="Arnaud M.B."/>
            <person name="Bates S."/>
            <person name="Brown A.J."/>
            <person name="Brunke S."/>
            <person name="Costanzo M.C."/>
            <person name="Fitzpatrick D.A."/>
            <person name="de Groot P.W."/>
            <person name="Harris D."/>
            <person name="Hoyer L.L."/>
            <person name="Hube B."/>
            <person name="Klis F.M."/>
            <person name="Kodira C."/>
            <person name="Lennard N."/>
            <person name="Logue M.E."/>
            <person name="Martin R."/>
            <person name="Neiman A.M."/>
            <person name="Nikolaou E."/>
            <person name="Quail M.A."/>
            <person name="Quinn J."/>
            <person name="Santos M.C."/>
            <person name="Schmitzberger F.F."/>
            <person name="Sherlock G."/>
            <person name="Shah P."/>
            <person name="Silverstein K.A."/>
            <person name="Skrzypek M.S."/>
            <person name="Soll D."/>
            <person name="Staggs R."/>
            <person name="Stansfield I."/>
            <person name="Stumpf M.P."/>
            <person name="Sudbery P.E."/>
            <person name="Srikantha T."/>
            <person name="Zeng Q."/>
            <person name="Berman J."/>
            <person name="Berriman M."/>
            <person name="Heitman J."/>
            <person name="Gow N.A."/>
            <person name="Lorenz M.C."/>
            <person name="Birren B.W."/>
            <person name="Kellis M."/>
            <person name="Cuomo C.A."/>
        </authorList>
    </citation>
    <scope>NUCLEOTIDE SEQUENCE [LARGE SCALE GENOMIC DNA]</scope>
    <source>
        <strain evidence="3">ATCC MYA-3404 / T1</strain>
    </source>
</reference>
<accession>C5M6A7</accession>
<dbReference type="GeneID" id="8296449"/>
<organism evidence="2 3">
    <name type="scientific">Candida tropicalis (strain ATCC MYA-3404 / T1)</name>
    <name type="common">Yeast</name>
    <dbReference type="NCBI Taxonomy" id="294747"/>
    <lineage>
        <taxon>Eukaryota</taxon>
        <taxon>Fungi</taxon>
        <taxon>Dikarya</taxon>
        <taxon>Ascomycota</taxon>
        <taxon>Saccharomycotina</taxon>
        <taxon>Pichiomycetes</taxon>
        <taxon>Debaryomycetaceae</taxon>
        <taxon>Candida/Lodderomyces clade</taxon>
        <taxon>Candida</taxon>
    </lineage>
</organism>
<dbReference type="OrthoDB" id="4026013at2759"/>
<evidence type="ECO:0000313" key="3">
    <source>
        <dbReference type="Proteomes" id="UP000002037"/>
    </source>
</evidence>
<feature type="region of interest" description="Disordered" evidence="1">
    <location>
        <begin position="31"/>
        <end position="155"/>
    </location>
</feature>
<evidence type="ECO:0000256" key="1">
    <source>
        <dbReference type="SAM" id="MobiDB-lite"/>
    </source>
</evidence>